<dbReference type="EMBL" id="JBEOQB010000017">
    <property type="protein sequence ID" value="MEZ0454792.1"/>
    <property type="molecule type" value="Genomic_DNA"/>
</dbReference>
<name>A0ABV4HKC4_9SPHI</name>
<feature type="non-terminal residue" evidence="3">
    <location>
        <position position="1"/>
    </location>
</feature>
<sequence>TKSGEEPTSPEYAPGKPTQNSLIERFNRTFRQDVLDSYMFENLTAIRKYANAWAWMYNNVRPHSSLGQLTPVEFLMKYGKQENCPTFQRDNNNKFDWNYLVLDIAS</sequence>
<dbReference type="PANTHER" id="PTHR47515:SF3">
    <property type="entry name" value="INTEGRASE CORE DOMAIN PROTEIN"/>
    <property type="match status" value="1"/>
</dbReference>
<dbReference type="Proteomes" id="UP001566204">
    <property type="component" value="Unassembled WGS sequence"/>
</dbReference>
<organism evidence="3 4">
    <name type="scientific">Sphingobacterium thalpophilum</name>
    <dbReference type="NCBI Taxonomy" id="259"/>
    <lineage>
        <taxon>Bacteria</taxon>
        <taxon>Pseudomonadati</taxon>
        <taxon>Bacteroidota</taxon>
        <taxon>Sphingobacteriia</taxon>
        <taxon>Sphingobacteriales</taxon>
        <taxon>Sphingobacteriaceae</taxon>
        <taxon>Sphingobacterium</taxon>
    </lineage>
</organism>
<proteinExistence type="predicted"/>
<dbReference type="SUPFAM" id="SSF53098">
    <property type="entry name" value="Ribonuclease H-like"/>
    <property type="match status" value="1"/>
</dbReference>
<dbReference type="InterPro" id="IPR001584">
    <property type="entry name" value="Integrase_cat-core"/>
</dbReference>
<dbReference type="Gene3D" id="3.30.420.10">
    <property type="entry name" value="Ribonuclease H-like superfamily/Ribonuclease H"/>
    <property type="match status" value="1"/>
</dbReference>
<dbReference type="PANTHER" id="PTHR47515">
    <property type="entry name" value="LOW CALCIUM RESPONSE LOCUS PROTEIN T"/>
    <property type="match status" value="1"/>
</dbReference>
<dbReference type="PROSITE" id="PS50994">
    <property type="entry name" value="INTEGRASE"/>
    <property type="match status" value="1"/>
</dbReference>
<dbReference type="RefSeq" id="WP_370488605.1">
    <property type="nucleotide sequence ID" value="NZ_JBEOQB010000017.1"/>
</dbReference>
<evidence type="ECO:0000313" key="4">
    <source>
        <dbReference type="Proteomes" id="UP001566204"/>
    </source>
</evidence>
<protein>
    <submittedName>
        <fullName evidence="3">Transposase</fullName>
    </submittedName>
</protein>
<evidence type="ECO:0000256" key="1">
    <source>
        <dbReference type="SAM" id="MobiDB-lite"/>
    </source>
</evidence>
<comment type="caution">
    <text evidence="3">The sequence shown here is derived from an EMBL/GenBank/DDBJ whole genome shotgun (WGS) entry which is preliminary data.</text>
</comment>
<reference evidence="3 4" key="1">
    <citation type="submission" date="2024-06" db="EMBL/GenBank/DDBJ databases">
        <title>Soil Sphingobacterium thalpophilum.</title>
        <authorList>
            <person name="Yang J."/>
            <person name="Li J."/>
        </authorList>
    </citation>
    <scope>NUCLEOTIDE SEQUENCE [LARGE SCALE GENOMIC DNA]</scope>
    <source>
        <strain evidence="3 4">22g91tb</strain>
    </source>
</reference>
<keyword evidence="4" id="KW-1185">Reference proteome</keyword>
<evidence type="ECO:0000313" key="3">
    <source>
        <dbReference type="EMBL" id="MEZ0454792.1"/>
    </source>
</evidence>
<dbReference type="InterPro" id="IPR012337">
    <property type="entry name" value="RNaseH-like_sf"/>
</dbReference>
<evidence type="ECO:0000259" key="2">
    <source>
        <dbReference type="PROSITE" id="PS50994"/>
    </source>
</evidence>
<feature type="domain" description="Integrase catalytic" evidence="2">
    <location>
        <begin position="13"/>
        <end position="79"/>
    </location>
</feature>
<gene>
    <name evidence="3" type="ORF">ABTW24_24610</name>
</gene>
<accession>A0ABV4HKC4</accession>
<feature type="region of interest" description="Disordered" evidence="1">
    <location>
        <begin position="1"/>
        <end position="20"/>
    </location>
</feature>
<dbReference type="Pfam" id="PF13683">
    <property type="entry name" value="rve_3"/>
    <property type="match status" value="1"/>
</dbReference>
<dbReference type="InterPro" id="IPR036397">
    <property type="entry name" value="RNaseH_sf"/>
</dbReference>